<keyword evidence="1" id="KW-0472">Membrane</keyword>
<feature type="non-terminal residue" evidence="2">
    <location>
        <position position="1"/>
    </location>
</feature>
<comment type="caution">
    <text evidence="2">The sequence shown here is derived from an EMBL/GenBank/DDBJ whole genome shotgun (WGS) entry which is preliminary data.</text>
</comment>
<keyword evidence="3" id="KW-1185">Reference proteome</keyword>
<dbReference type="Proteomes" id="UP001219934">
    <property type="component" value="Unassembled WGS sequence"/>
</dbReference>
<proteinExistence type="predicted"/>
<keyword evidence="1" id="KW-1133">Transmembrane helix</keyword>
<dbReference type="SUPFAM" id="SSF161084">
    <property type="entry name" value="MAPEG domain-like"/>
    <property type="match status" value="1"/>
</dbReference>
<keyword evidence="1" id="KW-0812">Transmembrane</keyword>
<protein>
    <submittedName>
        <fullName evidence="2">Uncharacterized protein</fullName>
    </submittedName>
</protein>
<dbReference type="AlphaFoldDB" id="A0AAD6A4I4"/>
<evidence type="ECO:0000313" key="3">
    <source>
        <dbReference type="Proteomes" id="UP001219934"/>
    </source>
</evidence>
<evidence type="ECO:0000256" key="1">
    <source>
        <dbReference type="SAM" id="Phobius"/>
    </source>
</evidence>
<organism evidence="2 3">
    <name type="scientific">Pogonophryne albipinna</name>
    <dbReference type="NCBI Taxonomy" id="1090488"/>
    <lineage>
        <taxon>Eukaryota</taxon>
        <taxon>Metazoa</taxon>
        <taxon>Chordata</taxon>
        <taxon>Craniata</taxon>
        <taxon>Vertebrata</taxon>
        <taxon>Euteleostomi</taxon>
        <taxon>Actinopterygii</taxon>
        <taxon>Neopterygii</taxon>
        <taxon>Teleostei</taxon>
        <taxon>Neoteleostei</taxon>
        <taxon>Acanthomorphata</taxon>
        <taxon>Eupercaria</taxon>
        <taxon>Perciformes</taxon>
        <taxon>Notothenioidei</taxon>
        <taxon>Pogonophryne</taxon>
    </lineage>
</organism>
<sequence>MYSIVVENIYMLVIVTLISVLQNAFFALKVEKECRSVNSNPAAFERVSCA</sequence>
<accession>A0AAD6A4I4</accession>
<dbReference type="InterPro" id="IPR023352">
    <property type="entry name" value="MAPEG-like_dom_sf"/>
</dbReference>
<gene>
    <name evidence="2" type="ORF">JOQ06_006439</name>
</gene>
<reference evidence="2" key="1">
    <citation type="submission" date="2022-11" db="EMBL/GenBank/DDBJ databases">
        <title>Chromosome-level genome of Pogonophryne albipinna.</title>
        <authorList>
            <person name="Jo E."/>
        </authorList>
    </citation>
    <scope>NUCLEOTIDE SEQUENCE</scope>
    <source>
        <strain evidence="2">SGF0006</strain>
        <tissue evidence="2">Muscle</tissue>
    </source>
</reference>
<dbReference type="EMBL" id="JAPTMU010000815">
    <property type="protein sequence ID" value="KAJ4918092.1"/>
    <property type="molecule type" value="Genomic_DNA"/>
</dbReference>
<evidence type="ECO:0000313" key="2">
    <source>
        <dbReference type="EMBL" id="KAJ4918092.1"/>
    </source>
</evidence>
<name>A0AAD6A4I4_9TELE</name>
<dbReference type="Gene3D" id="1.20.120.550">
    <property type="entry name" value="Membrane associated eicosanoid/glutathione metabolism-like domain"/>
    <property type="match status" value="1"/>
</dbReference>
<feature type="transmembrane region" description="Helical" evidence="1">
    <location>
        <begin position="9"/>
        <end position="28"/>
    </location>
</feature>